<keyword evidence="4 9" id="KW-0732">Signal</keyword>
<dbReference type="Proteomes" id="UP000694389">
    <property type="component" value="Unassembled WGS sequence"/>
</dbReference>
<dbReference type="Gene3D" id="3.90.550.10">
    <property type="entry name" value="Spore Coat Polysaccharide Biosynthesis Protein SpsA, Chain A"/>
    <property type="match status" value="1"/>
</dbReference>
<keyword evidence="12" id="KW-1185">Reference proteome</keyword>
<dbReference type="GO" id="GO:0050211">
    <property type="term" value="F:procollagen galactosyltransferase activity"/>
    <property type="evidence" value="ECO:0007669"/>
    <property type="project" value="UniProtKB-EC"/>
</dbReference>
<organism evidence="11 12">
    <name type="scientific">Dicentrarchus labrax</name>
    <name type="common">European seabass</name>
    <name type="synonym">Morone labrax</name>
    <dbReference type="NCBI Taxonomy" id="13489"/>
    <lineage>
        <taxon>Eukaryota</taxon>
        <taxon>Metazoa</taxon>
        <taxon>Chordata</taxon>
        <taxon>Craniata</taxon>
        <taxon>Vertebrata</taxon>
        <taxon>Euteleostomi</taxon>
        <taxon>Actinopterygii</taxon>
        <taxon>Neopterygii</taxon>
        <taxon>Teleostei</taxon>
        <taxon>Neoteleostei</taxon>
        <taxon>Acanthomorphata</taxon>
        <taxon>Eupercaria</taxon>
        <taxon>Moronidae</taxon>
        <taxon>Dicentrarchus</taxon>
    </lineage>
</organism>
<feature type="domain" description="Glycosyl transferase family 25" evidence="10">
    <location>
        <begin position="291"/>
        <end position="473"/>
    </location>
</feature>
<evidence type="ECO:0000256" key="1">
    <source>
        <dbReference type="ARBA" id="ARBA00006721"/>
    </source>
</evidence>
<keyword evidence="2" id="KW-0328">Glycosyltransferase</keyword>
<dbReference type="SUPFAM" id="SSF53448">
    <property type="entry name" value="Nucleotide-diphospho-sugar transferases"/>
    <property type="match status" value="1"/>
</dbReference>
<evidence type="ECO:0000256" key="4">
    <source>
        <dbReference type="ARBA" id="ARBA00022729"/>
    </source>
</evidence>
<dbReference type="Ensembl" id="ENSDLAT00005085280.1">
    <property type="protein sequence ID" value="ENSDLAP00005067931.1"/>
    <property type="gene ID" value="ENSDLAG00005023273.2"/>
</dbReference>
<dbReference type="Pfam" id="PF01755">
    <property type="entry name" value="Glyco_transf_25"/>
    <property type="match status" value="1"/>
</dbReference>
<keyword evidence="3" id="KW-0808">Transferase</keyword>
<evidence type="ECO:0000256" key="5">
    <source>
        <dbReference type="ARBA" id="ARBA00022824"/>
    </source>
</evidence>
<evidence type="ECO:0000256" key="8">
    <source>
        <dbReference type="ARBA" id="ARBA00048515"/>
    </source>
</evidence>
<comment type="catalytic activity">
    <reaction evidence="8">
        <text>(5R)-5-hydroxy-L-lysyl-[collagen] + UDP-alpha-D-galactose = (5R)-5-O-(beta-D-galactosyl)-5-hydroxy-L-lysyl-[collagen] + UDP + H(+)</text>
        <dbReference type="Rhea" id="RHEA:12637"/>
        <dbReference type="Rhea" id="RHEA-COMP:12752"/>
        <dbReference type="Rhea" id="RHEA-COMP:12753"/>
        <dbReference type="ChEBI" id="CHEBI:15378"/>
        <dbReference type="ChEBI" id="CHEBI:58223"/>
        <dbReference type="ChEBI" id="CHEBI:66914"/>
        <dbReference type="ChEBI" id="CHEBI:133442"/>
        <dbReference type="ChEBI" id="CHEBI:133443"/>
        <dbReference type="EC" id="2.4.1.50"/>
    </reaction>
</comment>
<evidence type="ECO:0000256" key="9">
    <source>
        <dbReference type="SAM" id="SignalP"/>
    </source>
</evidence>
<dbReference type="PANTHER" id="PTHR10730:SF28">
    <property type="entry name" value="PROCOLLAGEN GALACTOSYLTRANSFERASE 1"/>
    <property type="match status" value="1"/>
</dbReference>
<comment type="similarity">
    <text evidence="1">Belongs to the glycosyltransferase 25 family.</text>
</comment>
<evidence type="ECO:0000256" key="7">
    <source>
        <dbReference type="ARBA" id="ARBA00038926"/>
    </source>
</evidence>
<keyword evidence="5" id="KW-0256">Endoplasmic reticulum</keyword>
<dbReference type="AlphaFoldDB" id="A0A8P4FZS8"/>
<dbReference type="InterPro" id="IPR029044">
    <property type="entry name" value="Nucleotide-diphossugar_trans"/>
</dbReference>
<keyword evidence="6" id="KW-0325">Glycoprotein</keyword>
<evidence type="ECO:0000313" key="12">
    <source>
        <dbReference type="Proteomes" id="UP000694389"/>
    </source>
</evidence>
<accession>A0A8P4FZS8</accession>
<evidence type="ECO:0000256" key="6">
    <source>
        <dbReference type="ARBA" id="ARBA00023180"/>
    </source>
</evidence>
<feature type="signal peptide" evidence="9">
    <location>
        <begin position="1"/>
        <end position="22"/>
    </location>
</feature>
<sequence length="572" mass="66385">MLRVTSLLPALLFVLLPGPSRGYFPEERWSPESPLLAPRVVIALVCRNSAHSLPLFLGTIEKLAYPKDRIALWVATDHNVDNTTAILREWLIKVQNYYHYVEWRPDDEPSAFEDEGGPKHWNNLRYEHVMKLRQAALETAREIWADYLLVADCDNLLTNPDVLWKLMSENKTIVAPMLESRAAYSNFWCGMTSQGYYKRTPAYMPIRKQERRGCFAVPMVHSTYLVDLQKEASRQLAFYPPHPEYSWALDDVIVFAYSARIAACFSSLLPSQMCRCMCATKKPTDISQFQCVFMINLVRRSDRRERMLRTLYEQELSCKVVAAVDGKALNKTDIESMGIKMLPGYKDPYHGRPLTKGELGCFLSHYNIWKEIVDRGLQTSLVIEDDLRFEVFFKRRLQALLQEVTTHKLDWDLIYIGRKRMQVDHSETPVPNIHNLVEADYSYWTLGYMLSLQGAQKLLRAEPLTKMLPVDEFLPVMYNKHPVSEYMDHFESRDLHAFSAEPLLVYPTHYTGDEGYISDTETSVVWDNETVRTDWDRAKSRKTQEQGELSFEAQNSDVLQSELENWSARDEL</sequence>
<dbReference type="GeneTree" id="ENSGT01030000234558"/>
<dbReference type="FunFam" id="3.90.550.10:FF:000048">
    <property type="entry name" value="Glycosyltransferase 25 family member 1"/>
    <property type="match status" value="1"/>
</dbReference>
<gene>
    <name evidence="11" type="primary">LOC127354848</name>
</gene>
<evidence type="ECO:0000313" key="11">
    <source>
        <dbReference type="Ensembl" id="ENSDLAP00005067931.1"/>
    </source>
</evidence>
<dbReference type="InterPro" id="IPR050757">
    <property type="entry name" value="Collagen_mod_GT25"/>
</dbReference>
<protein>
    <recommendedName>
        <fullName evidence="7">procollagen galactosyltransferase</fullName>
        <ecNumber evidence="7">2.4.1.50</ecNumber>
    </recommendedName>
</protein>
<dbReference type="PANTHER" id="PTHR10730">
    <property type="entry name" value="PROCOLLAGEN-LYSINE,2-OXOGLUTARATE 5-DIOXYGENASE/GLYCOSYLTRANSFERASE 25 FAMILY MEMBER"/>
    <property type="match status" value="1"/>
</dbReference>
<reference evidence="11" key="1">
    <citation type="submission" date="2025-08" db="UniProtKB">
        <authorList>
            <consortium name="Ensembl"/>
        </authorList>
    </citation>
    <scope>IDENTIFICATION</scope>
</reference>
<dbReference type="InterPro" id="IPR002654">
    <property type="entry name" value="Glyco_trans_25"/>
</dbReference>
<reference evidence="11" key="2">
    <citation type="submission" date="2025-09" db="UniProtKB">
        <authorList>
            <consortium name="Ensembl"/>
        </authorList>
    </citation>
    <scope>IDENTIFICATION</scope>
</reference>
<evidence type="ECO:0000256" key="2">
    <source>
        <dbReference type="ARBA" id="ARBA00022676"/>
    </source>
</evidence>
<dbReference type="CDD" id="cd06532">
    <property type="entry name" value="Glyco_transf_25"/>
    <property type="match status" value="1"/>
</dbReference>
<evidence type="ECO:0000259" key="10">
    <source>
        <dbReference type="Pfam" id="PF01755"/>
    </source>
</evidence>
<name>A0A8P4FZS8_DICLA</name>
<feature type="chain" id="PRO_5035735000" description="procollagen galactosyltransferase" evidence="9">
    <location>
        <begin position="23"/>
        <end position="572"/>
    </location>
</feature>
<proteinExistence type="inferred from homology"/>
<evidence type="ECO:0000256" key="3">
    <source>
        <dbReference type="ARBA" id="ARBA00022679"/>
    </source>
</evidence>
<dbReference type="EC" id="2.4.1.50" evidence="7"/>